<dbReference type="Proteomes" id="UP000242287">
    <property type="component" value="Unassembled WGS sequence"/>
</dbReference>
<keyword evidence="3" id="KW-1185">Reference proteome</keyword>
<evidence type="ECO:0000313" key="3">
    <source>
        <dbReference type="Proteomes" id="UP000242287"/>
    </source>
</evidence>
<dbReference type="AlphaFoldDB" id="A0A2A9NKS8"/>
<dbReference type="Pfam" id="PF20153">
    <property type="entry name" value="DUF6535"/>
    <property type="match status" value="1"/>
</dbReference>
<dbReference type="OrthoDB" id="3235960at2759"/>
<reference evidence="2 3" key="1">
    <citation type="submission" date="2014-02" db="EMBL/GenBank/DDBJ databases">
        <title>Transposable element dynamics among asymbiotic and ectomycorrhizal Amanita fungi.</title>
        <authorList>
            <consortium name="DOE Joint Genome Institute"/>
            <person name="Hess J."/>
            <person name="Skrede I."/>
            <person name="Wolfe B."/>
            <person name="LaButti K."/>
            <person name="Ohm R.A."/>
            <person name="Grigoriev I.V."/>
            <person name="Pringle A."/>
        </authorList>
    </citation>
    <scope>NUCLEOTIDE SEQUENCE [LARGE SCALE GENOMIC DNA]</scope>
    <source>
        <strain evidence="2 3">SKay4041</strain>
    </source>
</reference>
<dbReference type="EMBL" id="KZ302047">
    <property type="protein sequence ID" value="PFH48867.1"/>
    <property type="molecule type" value="Genomic_DNA"/>
</dbReference>
<organism evidence="2 3">
    <name type="scientific">Amanita thiersii Skay4041</name>
    <dbReference type="NCBI Taxonomy" id="703135"/>
    <lineage>
        <taxon>Eukaryota</taxon>
        <taxon>Fungi</taxon>
        <taxon>Dikarya</taxon>
        <taxon>Basidiomycota</taxon>
        <taxon>Agaricomycotina</taxon>
        <taxon>Agaricomycetes</taxon>
        <taxon>Agaricomycetidae</taxon>
        <taxon>Agaricales</taxon>
        <taxon>Pluteineae</taxon>
        <taxon>Amanitaceae</taxon>
        <taxon>Amanita</taxon>
    </lineage>
</organism>
<accession>A0A2A9NKS8</accession>
<evidence type="ECO:0000259" key="1">
    <source>
        <dbReference type="Pfam" id="PF20153"/>
    </source>
</evidence>
<protein>
    <recommendedName>
        <fullName evidence="1">DUF6535 domain-containing protein</fullName>
    </recommendedName>
</protein>
<feature type="domain" description="DUF6535" evidence="1">
    <location>
        <begin position="1"/>
        <end position="91"/>
    </location>
</feature>
<proteinExistence type="predicted"/>
<evidence type="ECO:0000313" key="2">
    <source>
        <dbReference type="EMBL" id="PFH48867.1"/>
    </source>
</evidence>
<sequence>MCNAWRDEIEKLLLFAGLFSATVTAFSIESYKWLREDATEISARLLLQISNQLNVTANYLQTTPSTQVPFSSDPRSIRINVFWFLSLVLCL</sequence>
<gene>
    <name evidence="2" type="ORF">AMATHDRAFT_148923</name>
</gene>
<name>A0A2A9NKS8_9AGAR</name>
<dbReference type="InterPro" id="IPR045338">
    <property type="entry name" value="DUF6535"/>
</dbReference>